<comment type="similarity">
    <text evidence="1 3">Belongs to the DapA family.</text>
</comment>
<evidence type="ECO:0000256" key="1">
    <source>
        <dbReference type="ARBA" id="ARBA00007592"/>
    </source>
</evidence>
<accession>U1PTI0</accession>
<dbReference type="PANTHER" id="PTHR12128:SF66">
    <property type="entry name" value="4-HYDROXY-2-OXOGLUTARATE ALDOLASE, MITOCHONDRIAL"/>
    <property type="match status" value="1"/>
</dbReference>
<dbReference type="InterPro" id="IPR013785">
    <property type="entry name" value="Aldolase_TIM"/>
</dbReference>
<dbReference type="PATRIC" id="fig|1227262.3.peg.1193"/>
<protein>
    <submittedName>
        <fullName evidence="6">Dihydrodipicolinate synthetase family protein</fullName>
    </submittedName>
</protein>
<dbReference type="Gene3D" id="3.20.20.70">
    <property type="entry name" value="Aldolase class I"/>
    <property type="match status" value="1"/>
</dbReference>
<dbReference type="Proteomes" id="UP000016498">
    <property type="component" value="Unassembled WGS sequence"/>
</dbReference>
<name>U1PTI0_9ACTO</name>
<dbReference type="SUPFAM" id="SSF51569">
    <property type="entry name" value="Aldolase"/>
    <property type="match status" value="1"/>
</dbReference>
<sequence length="310" mass="32577">MKQPRQQNDSAAISFTGLSAFPLTPLRDDAVDERAFAGLVERLTAAGVDSITALGSTGSYAYLTPAERARVARIAVEHAGATPVFVGVGDLRTSRVLAHVDSAQEAGAAGVLLAPMTYQPLTDDDVYELFRIVTEHTGLPVIVYDNPDTTHFTFTLELYARIAELPGVVSIKIPGVPAAPDAAREHVTAIRGAIPEHVTIGVSGDALAATGLNVGCDAWYSVIGGTLPAPALSITRAAQAGWTQEAVAESRRLAPLWDLFAELGGSLRVIAAIAEYLGLVPPSCLPLPIRGLNRSQRVRVSDVVVELGLA</sequence>
<evidence type="ECO:0000256" key="2">
    <source>
        <dbReference type="ARBA" id="ARBA00023239"/>
    </source>
</evidence>
<dbReference type="PANTHER" id="PTHR12128">
    <property type="entry name" value="DIHYDRODIPICOLINATE SYNTHASE"/>
    <property type="match status" value="1"/>
</dbReference>
<proteinExistence type="inferred from homology"/>
<dbReference type="InterPro" id="IPR002220">
    <property type="entry name" value="DapA-like"/>
</dbReference>
<gene>
    <name evidence="6" type="ORF">HMPREF1549_01465</name>
</gene>
<dbReference type="PRINTS" id="PR00146">
    <property type="entry name" value="DHPICSNTHASE"/>
</dbReference>
<dbReference type="CDD" id="cd00408">
    <property type="entry name" value="DHDPS-like"/>
    <property type="match status" value="1"/>
</dbReference>
<organism evidence="6 7">
    <name type="scientific">Actinomyces johnsonii F0510</name>
    <dbReference type="NCBI Taxonomy" id="1227262"/>
    <lineage>
        <taxon>Bacteria</taxon>
        <taxon>Bacillati</taxon>
        <taxon>Actinomycetota</taxon>
        <taxon>Actinomycetes</taxon>
        <taxon>Actinomycetales</taxon>
        <taxon>Actinomycetaceae</taxon>
        <taxon>Actinomyces</taxon>
    </lineage>
</organism>
<dbReference type="AlphaFoldDB" id="U1PTI0"/>
<evidence type="ECO:0000256" key="4">
    <source>
        <dbReference type="PIRSR" id="PIRSR001365-1"/>
    </source>
</evidence>
<feature type="binding site" evidence="5">
    <location>
        <position position="57"/>
    </location>
    <ligand>
        <name>pyruvate</name>
        <dbReference type="ChEBI" id="CHEBI:15361"/>
    </ligand>
</feature>
<evidence type="ECO:0000313" key="7">
    <source>
        <dbReference type="Proteomes" id="UP000016498"/>
    </source>
</evidence>
<dbReference type="GO" id="GO:0008840">
    <property type="term" value="F:4-hydroxy-tetrahydrodipicolinate synthase activity"/>
    <property type="evidence" value="ECO:0007669"/>
    <property type="project" value="TreeGrafter"/>
</dbReference>
<dbReference type="RefSeq" id="WP_021606144.1">
    <property type="nucleotide sequence ID" value="NZ_KE951657.1"/>
</dbReference>
<dbReference type="Pfam" id="PF00701">
    <property type="entry name" value="DHDPS"/>
    <property type="match status" value="1"/>
</dbReference>
<dbReference type="SMART" id="SM01130">
    <property type="entry name" value="DHDPS"/>
    <property type="match status" value="1"/>
</dbReference>
<comment type="caution">
    <text evidence="6">The sequence shown here is derived from an EMBL/GenBank/DDBJ whole genome shotgun (WGS) entry which is preliminary data.</text>
</comment>
<keyword evidence="2 3" id="KW-0456">Lyase</keyword>
<dbReference type="HOGENOM" id="CLU_049343_5_0_11"/>
<feature type="active site" description="Proton donor/acceptor" evidence="4">
    <location>
        <position position="144"/>
    </location>
</feature>
<dbReference type="EMBL" id="AWSD01000153">
    <property type="protein sequence ID" value="ERH19270.1"/>
    <property type="molecule type" value="Genomic_DNA"/>
</dbReference>
<evidence type="ECO:0000256" key="3">
    <source>
        <dbReference type="PIRNR" id="PIRNR001365"/>
    </source>
</evidence>
<feature type="active site" description="Schiff-base intermediate with substrate" evidence="4">
    <location>
        <position position="172"/>
    </location>
</feature>
<dbReference type="PIRSF" id="PIRSF001365">
    <property type="entry name" value="DHDPS"/>
    <property type="match status" value="1"/>
</dbReference>
<reference evidence="6 7" key="1">
    <citation type="submission" date="2013-06" db="EMBL/GenBank/DDBJ databases">
        <authorList>
            <person name="Weinstock G."/>
            <person name="Sodergren E."/>
            <person name="Lobos E.A."/>
            <person name="Fulton L."/>
            <person name="Fulton R."/>
            <person name="Courtney L."/>
            <person name="Fronick C."/>
            <person name="O'Laughlin M."/>
            <person name="Godfrey J."/>
            <person name="Wilson R.M."/>
            <person name="Miner T."/>
            <person name="Farmer C."/>
            <person name="Delehaunty K."/>
            <person name="Cordes M."/>
            <person name="Minx P."/>
            <person name="Tomlinson C."/>
            <person name="Chen J."/>
            <person name="Wollam A."/>
            <person name="Pepin K.H."/>
            <person name="Bhonagiri V."/>
            <person name="Zhang X."/>
            <person name="Warren W."/>
            <person name="Mitreva M."/>
            <person name="Mardis E.R."/>
            <person name="Wilson R.K."/>
        </authorList>
    </citation>
    <scope>NUCLEOTIDE SEQUENCE [LARGE SCALE GENOMIC DNA]</scope>
    <source>
        <strain evidence="6 7">F0510</strain>
    </source>
</reference>
<evidence type="ECO:0000313" key="6">
    <source>
        <dbReference type="EMBL" id="ERH19270.1"/>
    </source>
</evidence>
<evidence type="ECO:0000256" key="5">
    <source>
        <dbReference type="PIRSR" id="PIRSR001365-2"/>
    </source>
</evidence>